<keyword evidence="4" id="KW-1185">Reference proteome</keyword>
<comment type="caution">
    <text evidence="3">The sequence shown here is derived from an EMBL/GenBank/DDBJ whole genome shotgun (WGS) entry which is preliminary data.</text>
</comment>
<feature type="region of interest" description="Disordered" evidence="1">
    <location>
        <begin position="26"/>
        <end position="132"/>
    </location>
</feature>
<feature type="compositionally biased region" description="Pro residues" evidence="1">
    <location>
        <begin position="66"/>
        <end position="75"/>
    </location>
</feature>
<keyword evidence="2" id="KW-0732">Signal</keyword>
<dbReference type="RefSeq" id="WP_057840796.1">
    <property type="nucleotide sequence ID" value="NZ_LLXZ01000227.1"/>
</dbReference>
<organism evidence="3 4">
    <name type="scientific">Bradyrhizobium jicamae</name>
    <dbReference type="NCBI Taxonomy" id="280332"/>
    <lineage>
        <taxon>Bacteria</taxon>
        <taxon>Pseudomonadati</taxon>
        <taxon>Pseudomonadota</taxon>
        <taxon>Alphaproteobacteria</taxon>
        <taxon>Hyphomicrobiales</taxon>
        <taxon>Nitrobacteraceae</taxon>
        <taxon>Bradyrhizobium</taxon>
    </lineage>
</organism>
<name>A0A0R3KJF3_9BRAD</name>
<feature type="chain" id="PRO_5006442124" evidence="2">
    <location>
        <begin position="24"/>
        <end position="132"/>
    </location>
</feature>
<dbReference type="EMBL" id="LLXZ01000227">
    <property type="protein sequence ID" value="KRQ93300.1"/>
    <property type="molecule type" value="Genomic_DNA"/>
</dbReference>
<dbReference type="Proteomes" id="UP000050863">
    <property type="component" value="Unassembled WGS sequence"/>
</dbReference>
<evidence type="ECO:0000313" key="4">
    <source>
        <dbReference type="Proteomes" id="UP000050863"/>
    </source>
</evidence>
<feature type="compositionally biased region" description="Basic residues" evidence="1">
    <location>
        <begin position="108"/>
        <end position="117"/>
    </location>
</feature>
<evidence type="ECO:0000313" key="3">
    <source>
        <dbReference type="EMBL" id="KRQ93300.1"/>
    </source>
</evidence>
<evidence type="ECO:0000256" key="1">
    <source>
        <dbReference type="SAM" id="MobiDB-lite"/>
    </source>
</evidence>
<proteinExistence type="predicted"/>
<evidence type="ECO:0000256" key="2">
    <source>
        <dbReference type="SAM" id="SignalP"/>
    </source>
</evidence>
<dbReference type="AlphaFoldDB" id="A0A0R3KJF3"/>
<sequence>MSCNPALVLFVAVGLIIPASAFAQLTPPAGSAGAGNSSISGVPFGPANPRSLSDPSGIGNAASTPPLRPNPPPPSISSGAIESPRQRTRLVTPPYPSASQRIISARQAKPRKPPVRRGRPEVSSFTGICRGC</sequence>
<dbReference type="STRING" id="280332.CQ12_22450"/>
<gene>
    <name evidence="3" type="ORF">CQ12_22450</name>
</gene>
<protein>
    <submittedName>
        <fullName evidence="3">Uncharacterized protein</fullName>
    </submittedName>
</protein>
<accession>A0A0R3KJF3</accession>
<feature type="compositionally biased region" description="Low complexity" evidence="1">
    <location>
        <begin position="29"/>
        <end position="41"/>
    </location>
</feature>
<feature type="signal peptide" evidence="2">
    <location>
        <begin position="1"/>
        <end position="23"/>
    </location>
</feature>
<reference evidence="3 4" key="1">
    <citation type="submission" date="2014-03" db="EMBL/GenBank/DDBJ databases">
        <title>Bradyrhizobium valentinum sp. nov., isolated from effective nodules of Lupinus mariae-josephae, a lupine endemic of basic-lime soils in Eastern Spain.</title>
        <authorList>
            <person name="Duran D."/>
            <person name="Rey L."/>
            <person name="Navarro A."/>
            <person name="Busquets A."/>
            <person name="Imperial J."/>
            <person name="Ruiz-Argueso T."/>
        </authorList>
    </citation>
    <scope>NUCLEOTIDE SEQUENCE [LARGE SCALE GENOMIC DNA]</scope>
    <source>
        <strain evidence="3 4">PAC68</strain>
    </source>
</reference>